<dbReference type="EMBL" id="JABULH010000001">
    <property type="protein sequence ID" value="NTS63790.1"/>
    <property type="molecule type" value="Genomic_DNA"/>
</dbReference>
<evidence type="ECO:0008006" key="3">
    <source>
        <dbReference type="Google" id="ProtNLM"/>
    </source>
</evidence>
<evidence type="ECO:0000313" key="2">
    <source>
        <dbReference type="Proteomes" id="UP000621447"/>
    </source>
</evidence>
<evidence type="ECO:0000313" key="1">
    <source>
        <dbReference type="EMBL" id="NTS63790.1"/>
    </source>
</evidence>
<name>A0ABX2JIY5_9SPHN</name>
<dbReference type="RefSeq" id="WP_174191892.1">
    <property type="nucleotide sequence ID" value="NZ_JABULH010000001.1"/>
</dbReference>
<dbReference type="Proteomes" id="UP000621447">
    <property type="component" value="Unassembled WGS sequence"/>
</dbReference>
<proteinExistence type="predicted"/>
<sequence>MRSDPAFGRARRAANADLAPTALTISRSAILLALTLTACSTHDRALKEEVARFCNISPRAITLWEVQRDPNTREPIAIASSGDHNDCVEDWKSAKGIMTKHY</sequence>
<reference evidence="1 2" key="1">
    <citation type="submission" date="2020-06" db="EMBL/GenBank/DDBJ databases">
        <title>Sphingomonas hominis sp. nov., a member of the Sphingomonas, isolated from the hair of a 22-year-old girl.</title>
        <authorList>
            <person name="Zhang D.-F."/>
            <person name="Cui X.-W."/>
        </authorList>
    </citation>
    <scope>NUCLEOTIDE SEQUENCE [LARGE SCALE GENOMIC DNA]</scope>
    <source>
        <strain evidence="1 2">HHU CXW</strain>
    </source>
</reference>
<protein>
    <recommendedName>
        <fullName evidence="3">Lipoprotein</fullName>
    </recommendedName>
</protein>
<keyword evidence="2" id="KW-1185">Reference proteome</keyword>
<accession>A0ABX2JIY5</accession>
<gene>
    <name evidence="1" type="ORF">HRV97_01275</name>
</gene>
<organism evidence="1 2">
    <name type="scientific">Sphingomonas hominis</name>
    <dbReference type="NCBI Taxonomy" id="2741495"/>
    <lineage>
        <taxon>Bacteria</taxon>
        <taxon>Pseudomonadati</taxon>
        <taxon>Pseudomonadota</taxon>
        <taxon>Alphaproteobacteria</taxon>
        <taxon>Sphingomonadales</taxon>
        <taxon>Sphingomonadaceae</taxon>
        <taxon>Sphingomonas</taxon>
    </lineage>
</organism>
<comment type="caution">
    <text evidence="1">The sequence shown here is derived from an EMBL/GenBank/DDBJ whole genome shotgun (WGS) entry which is preliminary data.</text>
</comment>